<feature type="region of interest" description="Disordered" evidence="1">
    <location>
        <begin position="1"/>
        <end position="130"/>
    </location>
</feature>
<gene>
    <name evidence="2" type="ORF">EPUS_04057</name>
</gene>
<sequence length="422" mass="44380">MPPQSRGSPPKPPRGFSDPRSAPPTLAPFLDNLPSPASTISDQRNPTANGYADHPIPISPTSNRLRRTTITNRNENKNDDKNENDDGDNQDLSDYDPNLDDADFQSHYSISAENSDPDTGSPASEEEDAHNLSLHLSAPTHQLPTACNIGAIAARSTTTAPALPALLQPSTNAAAALAEPDLAPPTAQPAQPLDDLDAAHDARLERRGNAQRHGGGGGAIGAARDRRVARVAQGADLRILRLRALPGLVAGLRALPALVVPAVALPRRHRPPLLPEPLVVAGHPVVSGHVDRLHLRGVAELQCREYLTLPMASVECMVDEAANIAVVDAKGRLRKGGSKMDLRSASSGNGSWGRNSGGLAVMMTATGGGNNGQRRWGGGAGGTTEKIQWRNLWNEGTDAVMDIPIGGVCEVLYGDGRDADGI</sequence>
<dbReference type="GeneID" id="19239091"/>
<organism evidence="2 3">
    <name type="scientific">Endocarpon pusillum (strain Z07020 / HMAS-L-300199)</name>
    <name type="common">Lichen-forming fungus</name>
    <dbReference type="NCBI Taxonomy" id="1263415"/>
    <lineage>
        <taxon>Eukaryota</taxon>
        <taxon>Fungi</taxon>
        <taxon>Dikarya</taxon>
        <taxon>Ascomycota</taxon>
        <taxon>Pezizomycotina</taxon>
        <taxon>Eurotiomycetes</taxon>
        <taxon>Chaetothyriomycetidae</taxon>
        <taxon>Verrucariales</taxon>
        <taxon>Verrucariaceae</taxon>
        <taxon>Endocarpon</taxon>
    </lineage>
</organism>
<dbReference type="OrthoDB" id="690928at2759"/>
<dbReference type="HOGENOM" id="CLU_038387_0_0_1"/>
<evidence type="ECO:0000313" key="3">
    <source>
        <dbReference type="Proteomes" id="UP000019373"/>
    </source>
</evidence>
<evidence type="ECO:0000313" key="2">
    <source>
        <dbReference type="EMBL" id="ERF73434.1"/>
    </source>
</evidence>
<feature type="compositionally biased region" description="Pro residues" evidence="1">
    <location>
        <begin position="1"/>
        <end position="13"/>
    </location>
</feature>
<dbReference type="RefSeq" id="XP_007800862.1">
    <property type="nucleotide sequence ID" value="XM_007802671.1"/>
</dbReference>
<feature type="compositionally biased region" description="Polar residues" evidence="1">
    <location>
        <begin position="35"/>
        <end position="48"/>
    </location>
</feature>
<name>U1HVN6_ENDPU</name>
<reference evidence="3" key="1">
    <citation type="journal article" date="2014" name="BMC Genomics">
        <title>Genome characteristics reveal the impact of lichenization on lichen-forming fungus Endocarpon pusillum Hedwig (Verrucariales, Ascomycota).</title>
        <authorList>
            <person name="Wang Y.-Y."/>
            <person name="Liu B."/>
            <person name="Zhang X.-Y."/>
            <person name="Zhou Q.-M."/>
            <person name="Zhang T."/>
            <person name="Li H."/>
            <person name="Yu Y.-F."/>
            <person name="Zhang X.-L."/>
            <person name="Hao X.-Y."/>
            <person name="Wang M."/>
            <person name="Wang L."/>
            <person name="Wei J.-C."/>
        </authorList>
    </citation>
    <scope>NUCLEOTIDE SEQUENCE [LARGE SCALE GENOMIC DNA]</scope>
    <source>
        <strain evidence="3">Z07020 / HMAS-L-300199</strain>
    </source>
</reference>
<proteinExistence type="predicted"/>
<evidence type="ECO:0000256" key="1">
    <source>
        <dbReference type="SAM" id="MobiDB-lite"/>
    </source>
</evidence>
<dbReference type="Proteomes" id="UP000019373">
    <property type="component" value="Unassembled WGS sequence"/>
</dbReference>
<feature type="compositionally biased region" description="Polar residues" evidence="1">
    <location>
        <begin position="106"/>
        <end position="122"/>
    </location>
</feature>
<protein>
    <submittedName>
        <fullName evidence="2">Uncharacterized protein</fullName>
    </submittedName>
</protein>
<accession>U1HVN6</accession>
<keyword evidence="3" id="KW-1185">Reference proteome</keyword>
<feature type="compositionally biased region" description="Acidic residues" evidence="1">
    <location>
        <begin position="82"/>
        <end position="103"/>
    </location>
</feature>
<dbReference type="eggNOG" id="KOG2257">
    <property type="taxonomic scope" value="Eukaryota"/>
</dbReference>
<dbReference type="EMBL" id="KE720951">
    <property type="protein sequence ID" value="ERF73434.1"/>
    <property type="molecule type" value="Genomic_DNA"/>
</dbReference>
<dbReference type="AlphaFoldDB" id="U1HVN6"/>